<evidence type="ECO:0000259" key="1">
    <source>
        <dbReference type="Pfam" id="PF01636"/>
    </source>
</evidence>
<dbReference type="InterPro" id="IPR027417">
    <property type="entry name" value="P-loop_NTPase"/>
</dbReference>
<dbReference type="AlphaFoldDB" id="A0AA41Z199"/>
<dbReference type="EMBL" id="JAMOIM010000048">
    <property type="protein sequence ID" value="MCW6512381.1"/>
    <property type="molecule type" value="Genomic_DNA"/>
</dbReference>
<dbReference type="Pfam" id="PF13671">
    <property type="entry name" value="AAA_33"/>
    <property type="match status" value="1"/>
</dbReference>
<dbReference type="RefSeq" id="WP_282588757.1">
    <property type="nucleotide sequence ID" value="NZ_JAMOIM010000048.1"/>
</dbReference>
<gene>
    <name evidence="2" type="ORF">M8523_31170</name>
</gene>
<dbReference type="Gene3D" id="3.40.50.300">
    <property type="entry name" value="P-loop containing nucleotide triphosphate hydrolases"/>
    <property type="match status" value="1"/>
</dbReference>
<dbReference type="InterPro" id="IPR052732">
    <property type="entry name" value="Cell-binding_unc_protein"/>
</dbReference>
<accession>A0AA41Z199</accession>
<evidence type="ECO:0000313" key="2">
    <source>
        <dbReference type="EMBL" id="MCW6512381.1"/>
    </source>
</evidence>
<organism evidence="2 3">
    <name type="scientific">Lichenifustis flavocetrariae</name>
    <dbReference type="NCBI Taxonomy" id="2949735"/>
    <lineage>
        <taxon>Bacteria</taxon>
        <taxon>Pseudomonadati</taxon>
        <taxon>Pseudomonadota</taxon>
        <taxon>Alphaproteobacteria</taxon>
        <taxon>Hyphomicrobiales</taxon>
        <taxon>Lichenihabitantaceae</taxon>
        <taxon>Lichenifustis</taxon>
    </lineage>
</organism>
<name>A0AA41Z199_9HYPH</name>
<feature type="domain" description="Aminoglycoside phosphotransferase" evidence="1">
    <location>
        <begin position="128"/>
        <end position="279"/>
    </location>
</feature>
<proteinExistence type="predicted"/>
<dbReference type="Pfam" id="PF01636">
    <property type="entry name" value="APH"/>
    <property type="match status" value="1"/>
</dbReference>
<evidence type="ECO:0000313" key="3">
    <source>
        <dbReference type="Proteomes" id="UP001165667"/>
    </source>
</evidence>
<dbReference type="SUPFAM" id="SSF52540">
    <property type="entry name" value="P-loop containing nucleoside triphosphate hydrolases"/>
    <property type="match status" value="1"/>
</dbReference>
<dbReference type="SUPFAM" id="SSF56112">
    <property type="entry name" value="Protein kinase-like (PK-like)"/>
    <property type="match status" value="1"/>
</dbReference>
<sequence length="534" mass="57266">MPVDTQVETISFLNALVAEGHDPASIKVMQTHLSVILLAGHRALKLKRAVRLPYVDFSTPAHRLVACERELTLNKRTAPLLYRGVRRVTRGAAGGLAMDGDGPLVDAVVEMVRFDEDRLLDNIAITGNLTLAQVEALARQVAVFHGTLAPDRHRSGSGVMEAVLDINEKAFAGTTVFCKDAVAQIAGKFRARLAAIAPLLDARGAAGKIRHGHGDLHLRNICLVEGEPTLFDCLEFSDDLATTDILYDLAFLLMDLWDRGLHAHANLALNRYLDDLDETDGLPLLPFFMAVRAAVRAHVTATQAMGASAGVDRLEREARTYFDLAVALLETRPARLVAVGGLSGSGKSTVAASIADMVGPAPGARVIGSDRTRKRLFGVPARTRLPAEAYLPAVSAEVYEKLRSEAARVLRLGHGVVVDAVFDRPDESLAIADVAGREGVAFRGLWLTAPREVLLHRVTQRRGDVSDATGDVLLSQIQRAVTPADWVSIAADASVEEVCAEARGGLHDADNGLKSTLRGRGLRLSIMLGSASGR</sequence>
<dbReference type="PANTHER" id="PTHR43883">
    <property type="entry name" value="SLR0207 PROTEIN"/>
    <property type="match status" value="1"/>
</dbReference>
<reference evidence="2" key="1">
    <citation type="submission" date="2022-05" db="EMBL/GenBank/DDBJ databases">
        <authorList>
            <person name="Pankratov T."/>
        </authorList>
    </citation>
    <scope>NUCLEOTIDE SEQUENCE</scope>
    <source>
        <strain evidence="2">BP6-180914</strain>
    </source>
</reference>
<keyword evidence="3" id="KW-1185">Reference proteome</keyword>
<comment type="caution">
    <text evidence="2">The sequence shown here is derived from an EMBL/GenBank/DDBJ whole genome shotgun (WGS) entry which is preliminary data.</text>
</comment>
<dbReference type="InterPro" id="IPR002575">
    <property type="entry name" value="Aminoglycoside_PTrfase"/>
</dbReference>
<dbReference type="InterPro" id="IPR011009">
    <property type="entry name" value="Kinase-like_dom_sf"/>
</dbReference>
<dbReference type="PANTHER" id="PTHR43883:SF1">
    <property type="entry name" value="GLUCONOKINASE"/>
    <property type="match status" value="1"/>
</dbReference>
<protein>
    <submittedName>
        <fullName evidence="2">AAA family ATPase</fullName>
    </submittedName>
</protein>
<dbReference type="Proteomes" id="UP001165667">
    <property type="component" value="Unassembled WGS sequence"/>
</dbReference>